<keyword evidence="6" id="KW-1185">Reference proteome</keyword>
<evidence type="ECO:0000313" key="5">
    <source>
        <dbReference type="Ensembl" id="ENSHBUP00000018048.1"/>
    </source>
</evidence>
<dbReference type="InterPro" id="IPR013783">
    <property type="entry name" value="Ig-like_fold"/>
</dbReference>
<dbReference type="Gene3D" id="2.60.40.10">
    <property type="entry name" value="Immunoglobulins"/>
    <property type="match status" value="1"/>
</dbReference>
<dbReference type="Pfam" id="PF07686">
    <property type="entry name" value="V-set"/>
    <property type="match status" value="1"/>
</dbReference>
<dbReference type="InterPro" id="IPR007110">
    <property type="entry name" value="Ig-like_dom"/>
</dbReference>
<dbReference type="PANTHER" id="PTHR23266">
    <property type="entry name" value="IMMUNOGLOBULIN HEAVY CHAIN"/>
    <property type="match status" value="1"/>
</dbReference>
<name>A0A3Q2VZ34_HAPBU</name>
<keyword evidence="3" id="KW-1280">Immunoglobulin</keyword>
<dbReference type="AlphaFoldDB" id="A0A3Q2VZ34"/>
<sequence>MGIMEIMFISFSTGVYSIDLIQSDSAVVQPGKSVTITCQVSGYSLTDRNYATGWIRQSEGKTLEWIVLRWGSGVYNQNNALKNKLLHHTYNNSIKQVYLQMNGLTTEDSAVYYCAREPQ</sequence>
<dbReference type="GeneTree" id="ENSGT01150000287008"/>
<reference evidence="5" key="2">
    <citation type="submission" date="2025-09" db="UniProtKB">
        <authorList>
            <consortium name="Ensembl"/>
        </authorList>
    </citation>
    <scope>IDENTIFICATION</scope>
</reference>
<organism evidence="5 6">
    <name type="scientific">Haplochromis burtoni</name>
    <name type="common">Burton's mouthbrooder</name>
    <name type="synonym">Chromis burtoni</name>
    <dbReference type="NCBI Taxonomy" id="8153"/>
    <lineage>
        <taxon>Eukaryota</taxon>
        <taxon>Metazoa</taxon>
        <taxon>Chordata</taxon>
        <taxon>Craniata</taxon>
        <taxon>Vertebrata</taxon>
        <taxon>Euteleostomi</taxon>
        <taxon>Actinopterygii</taxon>
        <taxon>Neopterygii</taxon>
        <taxon>Teleostei</taxon>
        <taxon>Neoteleostei</taxon>
        <taxon>Acanthomorphata</taxon>
        <taxon>Ovalentaria</taxon>
        <taxon>Cichlomorphae</taxon>
        <taxon>Cichliformes</taxon>
        <taxon>Cichlidae</taxon>
        <taxon>African cichlids</taxon>
        <taxon>Pseudocrenilabrinae</taxon>
        <taxon>Haplochromini</taxon>
        <taxon>Haplochromis</taxon>
    </lineage>
</organism>
<keyword evidence="1" id="KW-0391">Immunity</keyword>
<dbReference type="STRING" id="8153.ENSHBUP00000018048"/>
<dbReference type="InterPro" id="IPR036179">
    <property type="entry name" value="Ig-like_dom_sf"/>
</dbReference>
<dbReference type="InterPro" id="IPR050199">
    <property type="entry name" value="IgHV"/>
</dbReference>
<dbReference type="GO" id="GO:0005576">
    <property type="term" value="C:extracellular region"/>
    <property type="evidence" value="ECO:0007669"/>
    <property type="project" value="UniProtKB-ARBA"/>
</dbReference>
<dbReference type="GO" id="GO:0019814">
    <property type="term" value="C:immunoglobulin complex"/>
    <property type="evidence" value="ECO:0007669"/>
    <property type="project" value="UniProtKB-KW"/>
</dbReference>
<dbReference type="Proteomes" id="UP000264840">
    <property type="component" value="Unplaced"/>
</dbReference>
<dbReference type="OMA" id="ENLLMCI"/>
<dbReference type="InterPro" id="IPR013106">
    <property type="entry name" value="Ig_V-set"/>
</dbReference>
<dbReference type="SUPFAM" id="SSF48726">
    <property type="entry name" value="Immunoglobulin"/>
    <property type="match status" value="1"/>
</dbReference>
<evidence type="ECO:0000256" key="2">
    <source>
        <dbReference type="ARBA" id="ARBA00023130"/>
    </source>
</evidence>
<keyword evidence="2" id="KW-1064">Adaptive immunity</keyword>
<proteinExistence type="predicted"/>
<evidence type="ECO:0000259" key="4">
    <source>
        <dbReference type="PROSITE" id="PS50835"/>
    </source>
</evidence>
<dbReference type="SMART" id="SM00406">
    <property type="entry name" value="IGv"/>
    <property type="match status" value="1"/>
</dbReference>
<evidence type="ECO:0000256" key="1">
    <source>
        <dbReference type="ARBA" id="ARBA00022859"/>
    </source>
</evidence>
<protein>
    <submittedName>
        <fullName evidence="5">Immunoglobulin heavy variable 8-2</fullName>
    </submittedName>
</protein>
<feature type="domain" description="Ig-like" evidence="4">
    <location>
        <begin position="16"/>
        <end position="119"/>
    </location>
</feature>
<reference evidence="5" key="1">
    <citation type="submission" date="2025-08" db="UniProtKB">
        <authorList>
            <consortium name="Ensembl"/>
        </authorList>
    </citation>
    <scope>IDENTIFICATION</scope>
</reference>
<evidence type="ECO:0000256" key="3">
    <source>
        <dbReference type="ARBA" id="ARBA00043265"/>
    </source>
</evidence>
<dbReference type="Ensembl" id="ENSHBUT00000027001.1">
    <property type="protein sequence ID" value="ENSHBUP00000018048.1"/>
    <property type="gene ID" value="ENSHBUG00000020118.1"/>
</dbReference>
<evidence type="ECO:0000313" key="6">
    <source>
        <dbReference type="Proteomes" id="UP000264840"/>
    </source>
</evidence>
<dbReference type="PROSITE" id="PS50835">
    <property type="entry name" value="IG_LIKE"/>
    <property type="match status" value="1"/>
</dbReference>
<accession>A0A3Q2VZ34</accession>
<dbReference type="GO" id="GO:0002250">
    <property type="term" value="P:adaptive immune response"/>
    <property type="evidence" value="ECO:0007669"/>
    <property type="project" value="UniProtKB-KW"/>
</dbReference>